<dbReference type="EMBL" id="CAJVPT010004505">
    <property type="protein sequence ID" value="CAG8508957.1"/>
    <property type="molecule type" value="Genomic_DNA"/>
</dbReference>
<comment type="caution">
    <text evidence="1">The sequence shown here is derived from an EMBL/GenBank/DDBJ whole genome shotgun (WGS) entry which is preliminary data.</text>
</comment>
<name>A0ACA9L3P6_9GLOM</name>
<reference evidence="1" key="1">
    <citation type="submission" date="2021-06" db="EMBL/GenBank/DDBJ databases">
        <authorList>
            <person name="Kallberg Y."/>
            <person name="Tangrot J."/>
            <person name="Rosling A."/>
        </authorList>
    </citation>
    <scope>NUCLEOTIDE SEQUENCE</scope>
    <source>
        <strain evidence="1">CL356</strain>
    </source>
</reference>
<evidence type="ECO:0000313" key="2">
    <source>
        <dbReference type="Proteomes" id="UP000789525"/>
    </source>
</evidence>
<accession>A0ACA9L3P6</accession>
<keyword evidence="2" id="KW-1185">Reference proteome</keyword>
<sequence length="1723" mass="197966">EQNYDPSVLVSEQKLQDSNSRFKKLQRFSENQKHQLEESQRNVSQSEEEKLKAISECKAANERLDKLHLELAFMERSLEEEKESKRSLLNYKDQEINQSKDTIEQVTVLRSQYQQQIYDLQNELQSIKMNEYQLKNKLTISDAEIESLKAQITSMESEVKQWQNVAKSTSDSKNKEIHSLNSKVESLSIELEEVRQRSSNFEKSYKEQVIIAQRAVIEKDDRERYHGDLIEKLMNEGKSLKNLSEIYEKRQEEDTQTILRLETEISTVKTSLAEATSQNGQLYEEIQNLKEEISKLEEEKKSLSQLSSVMSASPSSAVEKALQKKGQSIIQMYSDYKNIQEQLILEQKRSRELSEALTTFKFELENYAPQIQQRNDEYNQLLEENYSLVEQLKLSQSEMQRLTQIKENVESENAELIDRNDKLQSEKEIYMDHNASLMRQIEELRKGGPSSPVISAVDADGTIPRDIDGLYRLSFNLKSEKNVLFKKNKALENEIGTLREKLVQKDSEYKNAAQEISRLQLRQRQLHTQIEQEKRSLQGRSLLSSLSDQGSPSRLSSSMLQMSTGIQSDEKLQAEYQDVKNRLEIALEEMKVRDKDLQKVNLEMTSLRFEKTQLSHDVKHWEDRYQVLQKHYDMRNEEIQNMKQILRQTQLLNEQMEKQMIMSEEGKSALNSELTNAKNELNIRQTKWEEIQANFNKEMENLLAAKEKAELAARESQYLSGDKQRLERELEETKEKMISAQTRSENLQEQFNDMSTKYSSLLTKTAEERAKLIETNSTLQKSVNDLSEEKRNLSETIEAKIKEIQQCKEQLALFDSSDQGARISQLKTELENIEKENSRLLEDSKTYKELYEKYQADLDNSNRLYFELKSATDAEREEKMTSIKELQDELQQLKEKNDELTNKTRDLTVAHDELVRIKQSLDETIANNDAQEQRLREEMKRQEQMLEDAQTNYNRELVAHAAVVQQSHELNEKYIQLNTELEQLKNQLKNTESTLKNEKEQFEKDLADVQNRCNELESENKVLHGYIDTNSSEKTPQDEIISLLRREKEKLAAQKEIFSQQAERFKAQFEQTQKSLDETRELLAQERERAKDSESFEKQQAELLEKRIQMKILDESNQTLRAEREKLEQKATTLQSSIKTNEERIQALEAQTRILNLDRESALQEVKILQEDNERWKNRFQAILQKYGISDPAELQDLKENLKNASEERDKLRTEVVKLKKQFDNARVAAGKFRAEWQNIKAKMEQIEKEKSQLTQENLRLEKEKEQITQELQTEKSNNEKIKKHYANIAKSNAQKQAQSSEEIMKKLTESQSQNQDLAKELEASKNQYQEVHQQLEESKKELKEEKERTIMRFKAQESMYSGKMRRLETENTDLKGQIQQLQKSEEARKSSEGVPEVAPAVETTTSISLPTPEVSTAIPQIAVKSPVLKVSDSIPKVPAKAETPVLRSSESENSENVTQPINMSSTNTAKEKETPKSPSNHPVSDKSDASQAAQSVNIDDGMTSVATLSATATSGTSTPTGTIATAGAGTTSTTSTAAITDTATTSTGNLTTAVPKPAITASATSSNVPREKPPVKLQRNRGLLPQPTSPHATPYQSPSITVVEEQKSNQTQVISGATEIIKREEAVVETKQTTGSEVPLTRKRNREESMEEQENTTQEESIVKSSDEGPTEMHVDEVIKVEPTEQSSESVEIAEEGSKTPQSVPESNNMPPLKKAKIEDDA</sequence>
<gene>
    <name evidence="1" type="ORF">ACOLOM_LOCUS3131</name>
</gene>
<dbReference type="Proteomes" id="UP000789525">
    <property type="component" value="Unassembled WGS sequence"/>
</dbReference>
<protein>
    <submittedName>
        <fullName evidence="1">5729_t:CDS:1</fullName>
    </submittedName>
</protein>
<feature type="non-terminal residue" evidence="1">
    <location>
        <position position="1"/>
    </location>
</feature>
<proteinExistence type="predicted"/>
<organism evidence="1 2">
    <name type="scientific">Acaulospora colombiana</name>
    <dbReference type="NCBI Taxonomy" id="27376"/>
    <lineage>
        <taxon>Eukaryota</taxon>
        <taxon>Fungi</taxon>
        <taxon>Fungi incertae sedis</taxon>
        <taxon>Mucoromycota</taxon>
        <taxon>Glomeromycotina</taxon>
        <taxon>Glomeromycetes</taxon>
        <taxon>Diversisporales</taxon>
        <taxon>Acaulosporaceae</taxon>
        <taxon>Acaulospora</taxon>
    </lineage>
</organism>
<evidence type="ECO:0000313" key="1">
    <source>
        <dbReference type="EMBL" id="CAG8508957.1"/>
    </source>
</evidence>